<dbReference type="AlphaFoldDB" id="I0IKX6"/>
<keyword evidence="2" id="KW-1185">Reference proteome</keyword>
<evidence type="ECO:0000313" key="2">
    <source>
        <dbReference type="Proteomes" id="UP000007382"/>
    </source>
</evidence>
<reference evidence="2" key="2">
    <citation type="submission" date="2012-03" db="EMBL/GenBank/DDBJ databases">
        <title>The complete genome sequence of the pioneer microbe on fresh volcanic deposit, Leptospirillum ferrooxidans strain C2-3.</title>
        <authorList>
            <person name="Fujimura R."/>
            <person name="Sato Y."/>
            <person name="Nishizawa T."/>
            <person name="Nanba K."/>
            <person name="Oshima K."/>
            <person name="Hattori M."/>
            <person name="Kamijo T."/>
            <person name="Ohta H."/>
        </authorList>
    </citation>
    <scope>NUCLEOTIDE SEQUENCE [LARGE SCALE GENOMIC DNA]</scope>
    <source>
        <strain evidence="2">C2-3</strain>
    </source>
</reference>
<evidence type="ECO:0000313" key="1">
    <source>
        <dbReference type="EMBL" id="BAM05925.1"/>
    </source>
</evidence>
<organism evidence="1 2">
    <name type="scientific">Leptospirillum ferrooxidans (strain C2-3)</name>
    <dbReference type="NCBI Taxonomy" id="1162668"/>
    <lineage>
        <taxon>Bacteria</taxon>
        <taxon>Pseudomonadati</taxon>
        <taxon>Nitrospirota</taxon>
        <taxon>Nitrospiria</taxon>
        <taxon>Nitrospirales</taxon>
        <taxon>Nitrospiraceae</taxon>
        <taxon>Leptospirillum</taxon>
    </lineage>
</organism>
<dbReference type="KEGG" id="lfc:LFE_0198"/>
<dbReference type="EMBL" id="AP012342">
    <property type="protein sequence ID" value="BAM05925.1"/>
    <property type="molecule type" value="Genomic_DNA"/>
</dbReference>
<accession>I0IKX6</accession>
<gene>
    <name evidence="1" type="ordered locus">LFE_0198</name>
</gene>
<dbReference type="RefSeq" id="WP_014448419.1">
    <property type="nucleotide sequence ID" value="NC_017094.1"/>
</dbReference>
<dbReference type="OrthoDB" id="9934203at2"/>
<sequence>MSQFHVTRSGRIALAGLAIIGSLSILGLPQTSFADNTAAPAATAPAAAPAAPAAPAKPAVAKKKVAAKKKVVAKKKVAAKKKGHHGPVFVGVVTAVNRDSSPMTIVASRSLGKKGGDIVFGGDITSHTMVMKGRKHISAKDIKSGEKVVIHYKASMGTLVVTGVSVR</sequence>
<proteinExistence type="predicted"/>
<name>I0IKX6_LEPFC</name>
<protein>
    <submittedName>
        <fullName evidence="1">Uncharacterized protein</fullName>
    </submittedName>
</protein>
<reference evidence="1 2" key="1">
    <citation type="journal article" date="2012" name="J. Bacteriol.">
        <title>Complete Genome Sequence of Leptospirillum ferrooxidans Strain C2-3, Isolated from a Fresh Volcanic Ash Deposit on the Island of Miyake, Japan.</title>
        <authorList>
            <person name="Fujimura R."/>
            <person name="Sato Y."/>
            <person name="Nishizawa T."/>
            <person name="Oshima K."/>
            <person name="Kim S.-W."/>
            <person name="Hattori M."/>
            <person name="Kamijo T."/>
            <person name="Ohta H."/>
        </authorList>
    </citation>
    <scope>NUCLEOTIDE SEQUENCE [LARGE SCALE GENOMIC DNA]</scope>
    <source>
        <strain evidence="1 2">C2-3</strain>
    </source>
</reference>
<dbReference type="Proteomes" id="UP000007382">
    <property type="component" value="Chromosome"/>
</dbReference>
<dbReference type="PATRIC" id="fig|1162668.3.peg.232"/>
<dbReference type="HOGENOM" id="CLU_1650043_0_0_0"/>